<evidence type="ECO:0000256" key="2">
    <source>
        <dbReference type="ARBA" id="ARBA00006299"/>
    </source>
</evidence>
<feature type="domain" description="RETREG1-3/ARL6IP-like N-terminal reticulon-homology" evidence="11">
    <location>
        <begin position="104"/>
        <end position="262"/>
    </location>
</feature>
<evidence type="ECO:0000313" key="12">
    <source>
        <dbReference type="Ensembl" id="ENSCCRP00000114863.1"/>
    </source>
</evidence>
<reference evidence="12" key="2">
    <citation type="submission" date="2025-09" db="UniProtKB">
        <authorList>
            <consortium name="Ensembl"/>
        </authorList>
    </citation>
    <scope>IDENTIFICATION</scope>
</reference>
<feature type="transmembrane region" description="Helical" evidence="10">
    <location>
        <begin position="123"/>
        <end position="142"/>
    </location>
</feature>
<keyword evidence="13" id="KW-1185">Reference proteome</keyword>
<evidence type="ECO:0000256" key="8">
    <source>
        <dbReference type="ARBA" id="ARBA00023136"/>
    </source>
</evidence>
<dbReference type="GO" id="GO:0061709">
    <property type="term" value="P:reticulophagy"/>
    <property type="evidence" value="ECO:0007669"/>
    <property type="project" value="InterPro"/>
</dbReference>
<feature type="compositionally biased region" description="Polar residues" evidence="9">
    <location>
        <begin position="321"/>
        <end position="335"/>
    </location>
</feature>
<dbReference type="Ensembl" id="ENSCCRT00000127450.1">
    <property type="protein sequence ID" value="ENSCCRP00000114863.1"/>
    <property type="gene ID" value="ENSCCRG00000048632.2"/>
</dbReference>
<evidence type="ECO:0000256" key="1">
    <source>
        <dbReference type="ARBA" id="ARBA00004477"/>
    </source>
</evidence>
<dbReference type="Proteomes" id="UP001108240">
    <property type="component" value="Unplaced"/>
</dbReference>
<feature type="region of interest" description="Disordered" evidence="9">
    <location>
        <begin position="1"/>
        <end position="50"/>
    </location>
</feature>
<protein>
    <submittedName>
        <fullName evidence="12">Reticulophagy regulator 1</fullName>
    </submittedName>
</protein>
<organism evidence="12 13">
    <name type="scientific">Cyprinus carpio carpio</name>
    <dbReference type="NCBI Taxonomy" id="630221"/>
    <lineage>
        <taxon>Eukaryota</taxon>
        <taxon>Metazoa</taxon>
        <taxon>Chordata</taxon>
        <taxon>Craniata</taxon>
        <taxon>Vertebrata</taxon>
        <taxon>Euteleostomi</taxon>
        <taxon>Actinopterygii</taxon>
        <taxon>Neopterygii</taxon>
        <taxon>Teleostei</taxon>
        <taxon>Ostariophysi</taxon>
        <taxon>Cypriniformes</taxon>
        <taxon>Cyprinidae</taxon>
        <taxon>Cyprininae</taxon>
        <taxon>Cyprinus</taxon>
    </lineage>
</organism>
<accession>A0A9J7Y7R2</accession>
<evidence type="ECO:0000256" key="5">
    <source>
        <dbReference type="ARBA" id="ARBA00022824"/>
    </source>
</evidence>
<keyword evidence="8 10" id="KW-0472">Membrane</keyword>
<dbReference type="GO" id="GO:0005789">
    <property type="term" value="C:endoplasmic reticulum membrane"/>
    <property type="evidence" value="ECO:0007669"/>
    <property type="project" value="UniProtKB-SubCell"/>
</dbReference>
<keyword evidence="7" id="KW-0072">Autophagy</keyword>
<evidence type="ECO:0000256" key="4">
    <source>
        <dbReference type="ARBA" id="ARBA00022692"/>
    </source>
</evidence>
<comment type="similarity">
    <text evidence="2">Belongs to the RETREG family.</text>
</comment>
<evidence type="ECO:0000256" key="3">
    <source>
        <dbReference type="ARBA" id="ARBA00022553"/>
    </source>
</evidence>
<dbReference type="GeneTree" id="ENSGT00940000166973"/>
<name>A0A9J7Y7R2_CYPCA</name>
<keyword evidence="4 10" id="KW-0812">Transmembrane</keyword>
<feature type="transmembrane region" description="Helical" evidence="10">
    <location>
        <begin position="222"/>
        <end position="242"/>
    </location>
</feature>
<dbReference type="InterPro" id="IPR043384">
    <property type="entry name" value="RETREG1/3"/>
</dbReference>
<comment type="subcellular location">
    <subcellularLocation>
        <location evidence="1">Endoplasmic reticulum membrane</location>
        <topology evidence="1">Multi-pass membrane protein</topology>
    </subcellularLocation>
</comment>
<feature type="region of interest" description="Disordered" evidence="9">
    <location>
        <begin position="321"/>
        <end position="396"/>
    </location>
</feature>
<evidence type="ECO:0000256" key="9">
    <source>
        <dbReference type="SAM" id="MobiDB-lite"/>
    </source>
</evidence>
<proteinExistence type="inferred from homology"/>
<evidence type="ECO:0000256" key="10">
    <source>
        <dbReference type="SAM" id="Phobius"/>
    </source>
</evidence>
<keyword evidence="6 10" id="KW-1133">Transmembrane helix</keyword>
<dbReference type="AlphaFoldDB" id="A0A9J7Y7R2"/>
<dbReference type="Pfam" id="PF24456">
    <property type="entry name" value="RHD_RETREG1-3"/>
    <property type="match status" value="1"/>
</dbReference>
<feature type="transmembrane region" description="Helical" evidence="10">
    <location>
        <begin position="92"/>
        <end position="111"/>
    </location>
</feature>
<dbReference type="PANTHER" id="PTHR28659:SF3">
    <property type="entry name" value="RETICULOPHAGY REGULATOR 1"/>
    <property type="match status" value="1"/>
</dbReference>
<evidence type="ECO:0000313" key="13">
    <source>
        <dbReference type="Proteomes" id="UP001108240"/>
    </source>
</evidence>
<feature type="compositionally biased region" description="Polar residues" evidence="9">
    <location>
        <begin position="470"/>
        <end position="482"/>
    </location>
</feature>
<evidence type="ECO:0000259" key="11">
    <source>
        <dbReference type="Pfam" id="PF24456"/>
    </source>
</evidence>
<evidence type="ECO:0000256" key="7">
    <source>
        <dbReference type="ARBA" id="ARBA00023006"/>
    </source>
</evidence>
<dbReference type="OMA" id="ANIRFXA"/>
<feature type="region of interest" description="Disordered" evidence="9">
    <location>
        <begin position="466"/>
        <end position="490"/>
    </location>
</feature>
<dbReference type="InterPro" id="IPR057282">
    <property type="entry name" value="RETREG1-3-like_RHD"/>
</dbReference>
<sequence length="490" mass="53773">MANQGGCDSLHASEVQPVGKGAGETSSQSLNSGGREMAEKEEEQPSGVRHPADTYPLCRISKLINWKRPLWTSALFATTNIAFWHFPLTIFSVWVDFTTVVLLSVQCWIFCTGENRLVSLSPCRVFSLISMCVALLVIIQLMRDVALSRSRGASLWRSMTSSWEVIDSVQEGKSGSGSPFTDFWTSLKLFIEETSSFKQQNPGKFCLLVCSMCSFLAILGRYIPGVVISYILVLGIFLWPLVSSHEFGMWLEPVLQKLDFGVGEFLLKIKENHEKRILQSQAKRESIEADLSALFPTMDSTMCKELSISDTEVSEITWTDNGTFNLSEGHTPQTENSEDSDRRSDEEVFTGGLPEFPSLDNGLGTNGDDDEDLSIGMPTLPAHPSRVGSTQSDEEPAAQALEVVQRLAGDMITAAVTAAMQERLEAVVAPALVQALAEESDSEAEDFELLDQSELEQLEGELGLDRASRAVTSKPSKPSSGFLSKLLGHH</sequence>
<keyword evidence="5" id="KW-0256">Endoplasmic reticulum</keyword>
<dbReference type="GO" id="GO:0043524">
    <property type="term" value="P:negative regulation of neuron apoptotic process"/>
    <property type="evidence" value="ECO:0007669"/>
    <property type="project" value="TreeGrafter"/>
</dbReference>
<evidence type="ECO:0000256" key="6">
    <source>
        <dbReference type="ARBA" id="ARBA00022989"/>
    </source>
</evidence>
<keyword evidence="3" id="KW-0597">Phosphoprotein</keyword>
<dbReference type="PANTHER" id="PTHR28659">
    <property type="entry name" value="RETICULON-LIKE PROTEIN"/>
    <property type="match status" value="1"/>
</dbReference>
<reference evidence="12" key="1">
    <citation type="submission" date="2025-08" db="UniProtKB">
        <authorList>
            <consortium name="Ensembl"/>
        </authorList>
    </citation>
    <scope>IDENTIFICATION</scope>
</reference>